<feature type="region of interest" description="Disordered" evidence="1">
    <location>
        <begin position="286"/>
        <end position="308"/>
    </location>
</feature>
<feature type="compositionally biased region" description="Polar residues" evidence="1">
    <location>
        <begin position="354"/>
        <end position="364"/>
    </location>
</feature>
<feature type="non-terminal residue" evidence="2">
    <location>
        <position position="1"/>
    </location>
</feature>
<feature type="region of interest" description="Disordered" evidence="1">
    <location>
        <begin position="226"/>
        <end position="247"/>
    </location>
</feature>
<dbReference type="GO" id="GO:0005886">
    <property type="term" value="C:plasma membrane"/>
    <property type="evidence" value="ECO:0007669"/>
    <property type="project" value="TreeGrafter"/>
</dbReference>
<comment type="caution">
    <text evidence="2">The sequence shown here is derived from an EMBL/GenBank/DDBJ whole genome shotgun (WGS) entry which is preliminary data.</text>
</comment>
<dbReference type="Proteomes" id="UP000037510">
    <property type="component" value="Unassembled WGS sequence"/>
</dbReference>
<feature type="region of interest" description="Disordered" evidence="1">
    <location>
        <begin position="354"/>
        <end position="408"/>
    </location>
</feature>
<proteinExistence type="predicted"/>
<evidence type="ECO:0000256" key="1">
    <source>
        <dbReference type="SAM" id="MobiDB-lite"/>
    </source>
</evidence>
<dbReference type="Gene3D" id="3.40.50.300">
    <property type="entry name" value="P-loop containing nucleotide triphosphate hydrolases"/>
    <property type="match status" value="1"/>
</dbReference>
<feature type="compositionally biased region" description="Polar residues" evidence="1">
    <location>
        <begin position="234"/>
        <end position="247"/>
    </location>
</feature>
<gene>
    <name evidence="2" type="ORF">OBRU01_24384</name>
</gene>
<evidence type="ECO:0000313" key="3">
    <source>
        <dbReference type="Proteomes" id="UP000037510"/>
    </source>
</evidence>
<dbReference type="InterPro" id="IPR053004">
    <property type="entry name" value="MAGUK_Signaling_Regulators"/>
</dbReference>
<accession>A0A0L7KM25</accession>
<dbReference type="PANTHER" id="PTHR46360:SF1">
    <property type="entry name" value="DISKS LARGE HOMOLOG 5"/>
    <property type="match status" value="1"/>
</dbReference>
<dbReference type="PANTHER" id="PTHR46360">
    <property type="entry name" value="DISKS LARGE HOMOLOG 5"/>
    <property type="match status" value="1"/>
</dbReference>
<dbReference type="GO" id="GO:0035331">
    <property type="term" value="P:negative regulation of hippo signaling"/>
    <property type="evidence" value="ECO:0007669"/>
    <property type="project" value="TreeGrafter"/>
</dbReference>
<evidence type="ECO:0000313" key="2">
    <source>
        <dbReference type="EMBL" id="KOB64362.1"/>
    </source>
</evidence>
<feature type="compositionally biased region" description="Polar residues" evidence="1">
    <location>
        <begin position="386"/>
        <end position="397"/>
    </location>
</feature>
<sequence>ILRRSLGTLDNEAARRASTTARRSFFRRKKHRHSKELASFSNTELGCWSDSGNLDAEPLLSYQRVERLHYGRTRPVVVLGPLWECVVARLVGDWAHEFGAVRHQPLAVQGAAPALQRGTHLEPRLRPDQDHLDCIPLQAIRDLAEKCVSSGHPLHPGHQRGDHREAPQAADIPYSTVHKVQIVQANQGAEIPAGVNIAYMCTQIKEAVEEEQNKTLDERAAGSDLDVRYYSDPGNHTTKLNKKQPTITASTDSDLRYYSEPDAKNYFEIDYEFLKELRKIARNNCPKCKRKRPRKTETSRGKRPQRSSRLKENYVFCNGRYHSDKEHCQLCCRICNKSTDTLDSLDEDQYSLVSRSYSQPSKANSSTRSTSSRSRSRGTRERKNSEQSNKSVSFLESSNDEAKDEPNYTAKSFTNDLKKFLLKPSTPKLSLRDKLMSSLKQEFEKKKSPKLKAIKGLWKSY</sequence>
<reference evidence="2 3" key="1">
    <citation type="journal article" date="2015" name="Genome Biol. Evol.">
        <title>The genome of winter moth (Operophtera brumata) provides a genomic perspective on sexual dimorphism and phenology.</title>
        <authorList>
            <person name="Derks M.F."/>
            <person name="Smit S."/>
            <person name="Salis L."/>
            <person name="Schijlen E."/>
            <person name="Bossers A."/>
            <person name="Mateman C."/>
            <person name="Pijl A.S."/>
            <person name="de Ridder D."/>
            <person name="Groenen M.A."/>
            <person name="Visser M.E."/>
            <person name="Megens H.J."/>
        </authorList>
    </citation>
    <scope>NUCLEOTIDE SEQUENCE [LARGE SCALE GENOMIC DNA]</scope>
    <source>
        <strain evidence="2">WM2013NL</strain>
        <tissue evidence="2">Head and thorax</tissue>
    </source>
</reference>
<protein>
    <submittedName>
        <fullName evidence="2">Putative discs large protein</fullName>
    </submittedName>
</protein>
<dbReference type="AlphaFoldDB" id="A0A0L7KM25"/>
<dbReference type="STRING" id="104452.A0A0L7KM25"/>
<name>A0A0L7KM25_OPEBR</name>
<organism evidence="2 3">
    <name type="scientific">Operophtera brumata</name>
    <name type="common">Winter moth</name>
    <name type="synonym">Phalaena brumata</name>
    <dbReference type="NCBI Taxonomy" id="104452"/>
    <lineage>
        <taxon>Eukaryota</taxon>
        <taxon>Metazoa</taxon>
        <taxon>Ecdysozoa</taxon>
        <taxon>Arthropoda</taxon>
        <taxon>Hexapoda</taxon>
        <taxon>Insecta</taxon>
        <taxon>Pterygota</taxon>
        <taxon>Neoptera</taxon>
        <taxon>Endopterygota</taxon>
        <taxon>Lepidoptera</taxon>
        <taxon>Glossata</taxon>
        <taxon>Ditrysia</taxon>
        <taxon>Geometroidea</taxon>
        <taxon>Geometridae</taxon>
        <taxon>Larentiinae</taxon>
        <taxon>Operophtera</taxon>
    </lineage>
</organism>
<dbReference type="InterPro" id="IPR027417">
    <property type="entry name" value="P-loop_NTPase"/>
</dbReference>
<dbReference type="EMBL" id="JTDY01008852">
    <property type="protein sequence ID" value="KOB64362.1"/>
    <property type="molecule type" value="Genomic_DNA"/>
</dbReference>
<keyword evidence="3" id="KW-1185">Reference proteome</keyword>